<reference evidence="1" key="1">
    <citation type="submission" date="2014-11" db="EMBL/GenBank/DDBJ databases">
        <authorList>
            <person name="Amaro Gonzalez C."/>
        </authorList>
    </citation>
    <scope>NUCLEOTIDE SEQUENCE</scope>
</reference>
<organism evidence="1">
    <name type="scientific">Anguilla anguilla</name>
    <name type="common">European freshwater eel</name>
    <name type="synonym">Muraena anguilla</name>
    <dbReference type="NCBI Taxonomy" id="7936"/>
    <lineage>
        <taxon>Eukaryota</taxon>
        <taxon>Metazoa</taxon>
        <taxon>Chordata</taxon>
        <taxon>Craniata</taxon>
        <taxon>Vertebrata</taxon>
        <taxon>Euteleostomi</taxon>
        <taxon>Actinopterygii</taxon>
        <taxon>Neopterygii</taxon>
        <taxon>Teleostei</taxon>
        <taxon>Anguilliformes</taxon>
        <taxon>Anguillidae</taxon>
        <taxon>Anguilla</taxon>
    </lineage>
</organism>
<reference evidence="1" key="2">
    <citation type="journal article" date="2015" name="Fish Shellfish Immunol.">
        <title>Early steps in the European eel (Anguilla anguilla)-Vibrio vulnificus interaction in the gills: Role of the RtxA13 toxin.</title>
        <authorList>
            <person name="Callol A."/>
            <person name="Pajuelo D."/>
            <person name="Ebbesson L."/>
            <person name="Teles M."/>
            <person name="MacKenzie S."/>
            <person name="Amaro C."/>
        </authorList>
    </citation>
    <scope>NUCLEOTIDE SEQUENCE</scope>
</reference>
<evidence type="ECO:0000313" key="1">
    <source>
        <dbReference type="EMBL" id="JAH35605.1"/>
    </source>
</evidence>
<dbReference type="EMBL" id="GBXM01072972">
    <property type="protein sequence ID" value="JAH35605.1"/>
    <property type="molecule type" value="Transcribed_RNA"/>
</dbReference>
<dbReference type="AlphaFoldDB" id="A0A0E9S4L2"/>
<accession>A0A0E9S4L2</accession>
<sequence length="34" mass="3833">MSDKEILLSLPTKKKTQLVSFSSFEGQCSVIFHC</sequence>
<proteinExistence type="predicted"/>
<name>A0A0E9S4L2_ANGAN</name>
<protein>
    <submittedName>
        <fullName evidence="1">Uncharacterized protein</fullName>
    </submittedName>
</protein>